<keyword evidence="3" id="KW-1185">Reference proteome</keyword>
<dbReference type="PANTHER" id="PTHR33964:SF1">
    <property type="entry name" value="RE45066P"/>
    <property type="match status" value="1"/>
</dbReference>
<dbReference type="EMBL" id="BGPR01005226">
    <property type="protein sequence ID" value="GBN08065.1"/>
    <property type="molecule type" value="Genomic_DNA"/>
</dbReference>
<organism evidence="2 3">
    <name type="scientific">Araneus ventricosus</name>
    <name type="common">Orbweaver spider</name>
    <name type="synonym">Epeira ventricosa</name>
    <dbReference type="NCBI Taxonomy" id="182803"/>
    <lineage>
        <taxon>Eukaryota</taxon>
        <taxon>Metazoa</taxon>
        <taxon>Ecdysozoa</taxon>
        <taxon>Arthropoda</taxon>
        <taxon>Chelicerata</taxon>
        <taxon>Arachnida</taxon>
        <taxon>Araneae</taxon>
        <taxon>Araneomorphae</taxon>
        <taxon>Entelegynae</taxon>
        <taxon>Araneoidea</taxon>
        <taxon>Araneidae</taxon>
        <taxon>Araneus</taxon>
    </lineage>
</organism>
<dbReference type="PANTHER" id="PTHR33964">
    <property type="entry name" value="RE45066P-RELATED"/>
    <property type="match status" value="1"/>
</dbReference>
<feature type="chain" id="PRO_5021342968" description="DUF19 domain-containing protein" evidence="1">
    <location>
        <begin position="18"/>
        <end position="227"/>
    </location>
</feature>
<reference evidence="2 3" key="1">
    <citation type="journal article" date="2019" name="Sci. Rep.">
        <title>Orb-weaving spider Araneus ventricosus genome elucidates the spidroin gene catalogue.</title>
        <authorList>
            <person name="Kono N."/>
            <person name="Nakamura H."/>
            <person name="Ohtoshi R."/>
            <person name="Moran D.A.P."/>
            <person name="Shinohara A."/>
            <person name="Yoshida Y."/>
            <person name="Fujiwara M."/>
            <person name="Mori M."/>
            <person name="Tomita M."/>
            <person name="Arakawa K."/>
        </authorList>
    </citation>
    <scope>NUCLEOTIDE SEQUENCE [LARGE SCALE GENOMIC DNA]</scope>
</reference>
<name>A0A4Y2L0F7_ARAVE</name>
<proteinExistence type="predicted"/>
<protein>
    <recommendedName>
        <fullName evidence="4">DUF19 domain-containing protein</fullName>
    </recommendedName>
</protein>
<dbReference type="Proteomes" id="UP000499080">
    <property type="component" value="Unassembled WGS sequence"/>
</dbReference>
<evidence type="ECO:0008006" key="4">
    <source>
        <dbReference type="Google" id="ProtNLM"/>
    </source>
</evidence>
<evidence type="ECO:0000313" key="2">
    <source>
        <dbReference type="EMBL" id="GBN08065.1"/>
    </source>
</evidence>
<dbReference type="AlphaFoldDB" id="A0A4Y2L0F7"/>
<comment type="caution">
    <text evidence="2">The sequence shown here is derived from an EMBL/GenBank/DDBJ whole genome shotgun (WGS) entry which is preliminary data.</text>
</comment>
<dbReference type="OrthoDB" id="6425416at2759"/>
<accession>A0A4Y2L0F7</accession>
<evidence type="ECO:0000256" key="1">
    <source>
        <dbReference type="SAM" id="SignalP"/>
    </source>
</evidence>
<evidence type="ECO:0000313" key="3">
    <source>
        <dbReference type="Proteomes" id="UP000499080"/>
    </source>
</evidence>
<sequence>MWIILLSLFAFAKGAVGEIDCDKYFFEQCERPKLFDEIPREVEVFKDLCPEISPYIECSRDYDMKCEEEDRRRFKNPEAYANFIDMFDEICEEGSILNEIATSNLKCFNETFSNTNCRQEMDVFLNPYEKEVPLDEFTTTHVIPERVHCLSMILLTNCILTDITNNCGIKARYFAVEYVEKSGFVDGSCPLRYRESLLPDIDEFNLNEEQKTFAISELERMKISDDV</sequence>
<keyword evidence="1" id="KW-0732">Signal</keyword>
<gene>
    <name evidence="2" type="ORF">AVEN_244471_1</name>
</gene>
<feature type="signal peptide" evidence="1">
    <location>
        <begin position="1"/>
        <end position="17"/>
    </location>
</feature>